<dbReference type="GO" id="GO:0046933">
    <property type="term" value="F:proton-transporting ATP synthase activity, rotational mechanism"/>
    <property type="evidence" value="ECO:0007669"/>
    <property type="project" value="TreeGrafter"/>
</dbReference>
<dbReference type="PANTHER" id="PTHR11410:SF0">
    <property type="entry name" value="ATP SYNTHASE SUBUNIT A"/>
    <property type="match status" value="1"/>
</dbReference>
<feature type="transmembrane region" description="Helical" evidence="14">
    <location>
        <begin position="20"/>
        <end position="38"/>
    </location>
</feature>
<evidence type="ECO:0000256" key="13">
    <source>
        <dbReference type="RuleBase" id="RU004450"/>
    </source>
</evidence>
<dbReference type="CDD" id="cd00310">
    <property type="entry name" value="ATP-synt_Fo_a_6"/>
    <property type="match status" value="1"/>
</dbReference>
<dbReference type="SUPFAM" id="SSF81336">
    <property type="entry name" value="F1F0 ATP synthase subunit A"/>
    <property type="match status" value="1"/>
</dbReference>
<dbReference type="PROSITE" id="PS00449">
    <property type="entry name" value="ATPASE_A"/>
    <property type="match status" value="1"/>
</dbReference>
<dbReference type="PRINTS" id="PR00123">
    <property type="entry name" value="ATPASEA"/>
</dbReference>
<keyword evidence="5" id="KW-0813">Transport</keyword>
<feature type="transmembrane region" description="Helical" evidence="14">
    <location>
        <begin position="195"/>
        <end position="218"/>
    </location>
</feature>
<keyword evidence="10" id="KW-0406">Ion transport</keyword>
<dbReference type="InterPro" id="IPR045083">
    <property type="entry name" value="ATP_synth_F0_asu_bact/mt"/>
</dbReference>
<feature type="transmembrane region" description="Helical" evidence="14">
    <location>
        <begin position="98"/>
        <end position="118"/>
    </location>
</feature>
<evidence type="ECO:0000256" key="14">
    <source>
        <dbReference type="SAM" id="Phobius"/>
    </source>
</evidence>
<name>A0A4D6SS78_9HYME</name>
<evidence type="ECO:0000256" key="8">
    <source>
        <dbReference type="ARBA" id="ARBA00022781"/>
    </source>
</evidence>
<keyword evidence="15" id="KW-0496">Mitochondrion</keyword>
<dbReference type="InterPro" id="IPR023011">
    <property type="entry name" value="ATP_synth_F0_asu_AS"/>
</dbReference>
<dbReference type="Pfam" id="PF00119">
    <property type="entry name" value="ATP-synt_A"/>
    <property type="match status" value="1"/>
</dbReference>
<dbReference type="GO" id="GO:0045259">
    <property type="term" value="C:proton-transporting ATP synthase complex"/>
    <property type="evidence" value="ECO:0007669"/>
    <property type="project" value="UniProtKB-KW"/>
</dbReference>
<reference evidence="15" key="1">
    <citation type="journal article" date="2019" name="Int. J. Biol. Macromol.">
        <title>Characterization of mitochondrial genomes of three Andrena bees (Apoidea: Andrenidae) and insights into the phylogenetics.</title>
        <authorList>
            <person name="He B."/>
            <person name="Su T."/>
            <person name="Niu Z."/>
            <person name="Zhou Z."/>
            <person name="Gu Z."/>
            <person name="Huang D."/>
        </authorList>
    </citation>
    <scope>NUCLEOTIDE SEQUENCE</scope>
</reference>
<dbReference type="PANTHER" id="PTHR11410">
    <property type="entry name" value="ATP SYNTHASE SUBUNIT A"/>
    <property type="match status" value="1"/>
</dbReference>
<gene>
    <name evidence="15" type="primary">ATP6</name>
</gene>
<dbReference type="InterPro" id="IPR000568">
    <property type="entry name" value="ATP_synth_F0_asu"/>
</dbReference>
<evidence type="ECO:0000256" key="12">
    <source>
        <dbReference type="ARBA" id="ARBA00023310"/>
    </source>
</evidence>
<evidence type="ECO:0000256" key="2">
    <source>
        <dbReference type="ARBA" id="ARBA00004141"/>
    </source>
</evidence>
<keyword evidence="7 14" id="KW-0812">Transmembrane</keyword>
<protein>
    <recommendedName>
        <fullName evidence="13">ATP synthase subunit a</fullName>
    </recommendedName>
</protein>
<evidence type="ECO:0000256" key="1">
    <source>
        <dbReference type="ARBA" id="ARBA00002070"/>
    </source>
</evidence>
<geneLocation type="mitochondrion" evidence="15"/>
<evidence type="ECO:0000256" key="4">
    <source>
        <dbReference type="ARBA" id="ARBA00011648"/>
    </source>
</evidence>
<keyword evidence="9 14" id="KW-1133">Transmembrane helix</keyword>
<evidence type="ECO:0000256" key="9">
    <source>
        <dbReference type="ARBA" id="ARBA00022989"/>
    </source>
</evidence>
<proteinExistence type="inferred from homology"/>
<keyword evidence="6" id="KW-0138">CF(0)</keyword>
<comment type="similarity">
    <text evidence="3">Belongs to the ATPase A chain family.</text>
</comment>
<sequence length="226" mass="26223">MMTNLFSIFDPSTSTLTSLNWISLVIPLLITQYNYWFIPSRINMMWSLLNKFMFIEFKMLTKKSLFINLVVFISLMKLILIINLIGLFPYIFTPTSHMNINLSLSLSLWISFMIYGWLTNTNKMFTHLVPTNTPTVLMNFMVVIESISNIIRPWTLAIRLTANMLAGHLLLSLLGDSMGHFTIMIPMMIIVQNMLFILEISVAMIQSYVFSILSTLYFNESNYDNH</sequence>
<keyword evidence="11 14" id="KW-0472">Membrane</keyword>
<dbReference type="Gene3D" id="1.20.120.220">
    <property type="entry name" value="ATP synthase, F0 complex, subunit A"/>
    <property type="match status" value="1"/>
</dbReference>
<evidence type="ECO:0000313" key="15">
    <source>
        <dbReference type="EMBL" id="QCG69827.1"/>
    </source>
</evidence>
<evidence type="ECO:0000256" key="5">
    <source>
        <dbReference type="ARBA" id="ARBA00022448"/>
    </source>
</evidence>
<dbReference type="GO" id="GO:0005743">
    <property type="term" value="C:mitochondrial inner membrane"/>
    <property type="evidence" value="ECO:0007669"/>
    <property type="project" value="UniProtKB-SubCell"/>
</dbReference>
<comment type="subunit">
    <text evidence="4">F-type ATPases have 2 components, CF(1) - the catalytic core - and CF(0) - the membrane proton channel. CF(1) has five subunits: alpha(3), beta(3), gamma(1), delta(1), epsilon(1). CF(0) has three main subunits: a, b and c.</text>
</comment>
<organism evidence="15">
    <name type="scientific">Andrena hunanensis</name>
    <dbReference type="NCBI Taxonomy" id="2572773"/>
    <lineage>
        <taxon>Eukaryota</taxon>
        <taxon>Metazoa</taxon>
        <taxon>Ecdysozoa</taxon>
        <taxon>Arthropoda</taxon>
        <taxon>Hexapoda</taxon>
        <taxon>Insecta</taxon>
        <taxon>Pterygota</taxon>
        <taxon>Neoptera</taxon>
        <taxon>Endopterygota</taxon>
        <taxon>Hymenoptera</taxon>
        <taxon>Apocrita</taxon>
        <taxon>Aculeata</taxon>
        <taxon>Apoidea</taxon>
        <taxon>Anthophila</taxon>
        <taxon>Andrenidae</taxon>
        <taxon>Andreninae</taxon>
        <taxon>Andrena</taxon>
    </lineage>
</organism>
<dbReference type="NCBIfam" id="TIGR01131">
    <property type="entry name" value="ATP_synt_6_or_A"/>
    <property type="match status" value="1"/>
</dbReference>
<evidence type="ECO:0000256" key="3">
    <source>
        <dbReference type="ARBA" id="ARBA00006810"/>
    </source>
</evidence>
<dbReference type="AlphaFoldDB" id="A0A4D6SS78"/>
<feature type="transmembrane region" description="Helical" evidence="14">
    <location>
        <begin position="65"/>
        <end position="92"/>
    </location>
</feature>
<evidence type="ECO:0000256" key="6">
    <source>
        <dbReference type="ARBA" id="ARBA00022547"/>
    </source>
</evidence>
<evidence type="ECO:0000256" key="11">
    <source>
        <dbReference type="ARBA" id="ARBA00023136"/>
    </source>
</evidence>
<accession>A0A4D6SS78</accession>
<evidence type="ECO:0000256" key="10">
    <source>
        <dbReference type="ARBA" id="ARBA00023065"/>
    </source>
</evidence>
<dbReference type="InterPro" id="IPR035908">
    <property type="entry name" value="F0_ATP_A_sf"/>
</dbReference>
<comment type="function">
    <text evidence="1">Mitochondrial membrane ATP synthase (F(1)F(0) ATP synthase or Complex V) produces ATP from ADP in the presence of a proton gradient across the membrane which is generated by electron transport complexes of the respiratory chain. F-type ATPases consist of two structural domains, F(1) - containing the extramembraneous catalytic core and F(0) - containing the membrane proton channel, linked together by a central stalk and a peripheral stalk. During catalysis, ATP synthesis in the catalytic domain of F(1) is coupled via a rotary mechanism of the central stalk subunits to proton translocation. Key component of the proton channel; it may play a direct role in the translocation of protons across the membrane.</text>
</comment>
<comment type="subcellular location">
    <subcellularLocation>
        <location evidence="2">Membrane</location>
        <topology evidence="2">Multi-pass membrane protein</topology>
    </subcellularLocation>
    <subcellularLocation>
        <location evidence="13">Mitochondrion inner membrane</location>
        <topology evidence="13">Multi-pass membrane protein</topology>
    </subcellularLocation>
</comment>
<keyword evidence="12" id="KW-0066">ATP synthesis</keyword>
<evidence type="ECO:0000256" key="7">
    <source>
        <dbReference type="ARBA" id="ARBA00022692"/>
    </source>
</evidence>
<keyword evidence="8" id="KW-0375">Hydrogen ion transport</keyword>
<dbReference type="EMBL" id="MH982581">
    <property type="protein sequence ID" value="QCG69827.1"/>
    <property type="molecule type" value="Genomic_DNA"/>
</dbReference>